<proteinExistence type="predicted"/>
<keyword evidence="1" id="KW-0802">TPR repeat</keyword>
<gene>
    <name evidence="3" type="ORF">IAD26_08580</name>
</gene>
<dbReference type="InterPro" id="IPR011990">
    <property type="entry name" value="TPR-like_helical_dom_sf"/>
</dbReference>
<evidence type="ECO:0000256" key="2">
    <source>
        <dbReference type="SAM" id="SignalP"/>
    </source>
</evidence>
<dbReference type="InterPro" id="IPR019734">
    <property type="entry name" value="TPR_rpt"/>
</dbReference>
<feature type="repeat" description="TPR" evidence="1">
    <location>
        <begin position="29"/>
        <end position="62"/>
    </location>
</feature>
<organism evidence="3 4">
    <name type="scientific">Candidatus Limenecus avicola</name>
    <dbReference type="NCBI Taxonomy" id="2840847"/>
    <lineage>
        <taxon>Bacteria</taxon>
        <taxon>Bacillati</taxon>
        <taxon>Bacillota</taxon>
        <taxon>Clostridia</taxon>
        <taxon>Eubacteriales</taxon>
        <taxon>Clostridiaceae</taxon>
        <taxon>Clostridiaceae incertae sedis</taxon>
        <taxon>Candidatus Limenecus</taxon>
    </lineage>
</organism>
<dbReference type="AlphaFoldDB" id="A0A9D1N1L2"/>
<feature type="signal peptide" evidence="2">
    <location>
        <begin position="1"/>
        <end position="23"/>
    </location>
</feature>
<keyword evidence="2" id="KW-0732">Signal</keyword>
<evidence type="ECO:0000313" key="4">
    <source>
        <dbReference type="Proteomes" id="UP000886748"/>
    </source>
</evidence>
<dbReference type="Proteomes" id="UP000886748">
    <property type="component" value="Unassembled WGS sequence"/>
</dbReference>
<dbReference type="SUPFAM" id="SSF48452">
    <property type="entry name" value="TPR-like"/>
    <property type="match status" value="1"/>
</dbReference>
<evidence type="ECO:0000256" key="1">
    <source>
        <dbReference type="PROSITE-ProRule" id="PRU00339"/>
    </source>
</evidence>
<dbReference type="Pfam" id="PF13414">
    <property type="entry name" value="TPR_11"/>
    <property type="match status" value="1"/>
</dbReference>
<dbReference type="PROSITE" id="PS50005">
    <property type="entry name" value="TPR"/>
    <property type="match status" value="1"/>
</dbReference>
<sequence length="241" mass="27489">MKRLTAVVAALGAVIMMGSAAYCAEVKDAQYYFKQGNDIEWKNNRLGAIDSYTEALKLNPDYVEARVARGKLYYFTGQYAKALEDFNYFYNKPNYGPTVYYEFRINCKKKLGQYAEAVDDMYEVILAYGGNSRLLQDMMDTVNQHSDLEYKLKPVSHPELLAKYKPNAKKLRDYAKNCADDKSNAKNKEYADFFMEMASAMDPEVTHYSKVIYDTPDNSAPARMSPTQDGAEVMDVDIQVK</sequence>
<reference evidence="3" key="1">
    <citation type="submission" date="2020-10" db="EMBL/GenBank/DDBJ databases">
        <authorList>
            <person name="Gilroy R."/>
        </authorList>
    </citation>
    <scope>NUCLEOTIDE SEQUENCE</scope>
    <source>
        <strain evidence="3">CHK154-7741</strain>
    </source>
</reference>
<feature type="chain" id="PRO_5039116657" evidence="2">
    <location>
        <begin position="24"/>
        <end position="241"/>
    </location>
</feature>
<name>A0A9D1N1L2_9CLOT</name>
<evidence type="ECO:0000313" key="3">
    <source>
        <dbReference type="EMBL" id="HIU93170.1"/>
    </source>
</evidence>
<dbReference type="SMART" id="SM00028">
    <property type="entry name" value="TPR"/>
    <property type="match status" value="3"/>
</dbReference>
<dbReference type="EMBL" id="DVOD01000060">
    <property type="protein sequence ID" value="HIU93170.1"/>
    <property type="molecule type" value="Genomic_DNA"/>
</dbReference>
<reference evidence="3" key="2">
    <citation type="journal article" date="2021" name="PeerJ">
        <title>Extensive microbial diversity within the chicken gut microbiome revealed by metagenomics and culture.</title>
        <authorList>
            <person name="Gilroy R."/>
            <person name="Ravi A."/>
            <person name="Getino M."/>
            <person name="Pursley I."/>
            <person name="Horton D.L."/>
            <person name="Alikhan N.F."/>
            <person name="Baker D."/>
            <person name="Gharbi K."/>
            <person name="Hall N."/>
            <person name="Watson M."/>
            <person name="Adriaenssens E.M."/>
            <person name="Foster-Nyarko E."/>
            <person name="Jarju S."/>
            <person name="Secka A."/>
            <person name="Antonio M."/>
            <person name="Oren A."/>
            <person name="Chaudhuri R.R."/>
            <person name="La Ragione R."/>
            <person name="Hildebrand F."/>
            <person name="Pallen M.J."/>
        </authorList>
    </citation>
    <scope>NUCLEOTIDE SEQUENCE</scope>
    <source>
        <strain evidence="3">CHK154-7741</strain>
    </source>
</reference>
<accession>A0A9D1N1L2</accession>
<comment type="caution">
    <text evidence="3">The sequence shown here is derived from an EMBL/GenBank/DDBJ whole genome shotgun (WGS) entry which is preliminary data.</text>
</comment>
<protein>
    <submittedName>
        <fullName evidence="3">Tetratricopeptide repeat protein</fullName>
    </submittedName>
</protein>
<dbReference type="Gene3D" id="1.25.40.10">
    <property type="entry name" value="Tetratricopeptide repeat domain"/>
    <property type="match status" value="1"/>
</dbReference>